<reference evidence="2" key="1">
    <citation type="submission" date="2013-09" db="EMBL/GenBank/DDBJ databases">
        <title>Corchorus olitorius genome sequencing.</title>
        <authorList>
            <person name="Alam M."/>
            <person name="Haque M.S."/>
            <person name="Islam M.S."/>
            <person name="Emdad E.M."/>
            <person name="Islam M.M."/>
            <person name="Ahmed B."/>
            <person name="Halim A."/>
            <person name="Hossen Q.M.M."/>
            <person name="Hossain M.Z."/>
            <person name="Ahmed R."/>
            <person name="Khan M.M."/>
            <person name="Islam R."/>
            <person name="Rashid M.M."/>
            <person name="Khan S.A."/>
            <person name="Rahman M.S."/>
            <person name="Alam M."/>
            <person name="Yahiya A.S."/>
            <person name="Khan M.S."/>
            <person name="Azam M.S."/>
            <person name="Haque T."/>
            <person name="Lashkar M.Z.H."/>
            <person name="Akhand A.I."/>
            <person name="Morshed G."/>
            <person name="Roy S."/>
            <person name="Uddin K.S."/>
            <person name="Rabeya T."/>
            <person name="Hossain A.S."/>
            <person name="Chowdhury A."/>
            <person name="Snigdha A.R."/>
            <person name="Mortoza M.S."/>
            <person name="Matin S.A."/>
            <person name="Hoque S.M.E."/>
            <person name="Islam M.K."/>
            <person name="Roy D.K."/>
            <person name="Haider R."/>
            <person name="Moosa M.M."/>
            <person name="Elias S.M."/>
            <person name="Hasan A.M."/>
            <person name="Jahan S."/>
            <person name="Shafiuddin M."/>
            <person name="Mahmood N."/>
            <person name="Shommy N.S."/>
        </authorList>
    </citation>
    <scope>NUCLEOTIDE SEQUENCE [LARGE SCALE GENOMIC DNA]</scope>
    <source>
        <strain evidence="2">cv. O-4</strain>
    </source>
</reference>
<organism evidence="1 2">
    <name type="scientific">Corchorus olitorius</name>
    <dbReference type="NCBI Taxonomy" id="93759"/>
    <lineage>
        <taxon>Eukaryota</taxon>
        <taxon>Viridiplantae</taxon>
        <taxon>Streptophyta</taxon>
        <taxon>Embryophyta</taxon>
        <taxon>Tracheophyta</taxon>
        <taxon>Spermatophyta</taxon>
        <taxon>Magnoliopsida</taxon>
        <taxon>eudicotyledons</taxon>
        <taxon>Gunneridae</taxon>
        <taxon>Pentapetalae</taxon>
        <taxon>rosids</taxon>
        <taxon>malvids</taxon>
        <taxon>Malvales</taxon>
        <taxon>Malvaceae</taxon>
        <taxon>Grewioideae</taxon>
        <taxon>Apeibeae</taxon>
        <taxon>Corchorus</taxon>
    </lineage>
</organism>
<protein>
    <submittedName>
        <fullName evidence="1">Uncharacterized protein</fullName>
    </submittedName>
</protein>
<evidence type="ECO:0000313" key="1">
    <source>
        <dbReference type="EMBL" id="OMP05727.1"/>
    </source>
</evidence>
<gene>
    <name evidence="1" type="ORF">COLO4_08599</name>
</gene>
<proteinExistence type="predicted"/>
<evidence type="ECO:0000313" key="2">
    <source>
        <dbReference type="Proteomes" id="UP000187203"/>
    </source>
</evidence>
<dbReference type="Proteomes" id="UP000187203">
    <property type="component" value="Unassembled WGS sequence"/>
</dbReference>
<name>A0A1R3KF54_9ROSI</name>
<accession>A0A1R3KF54</accession>
<sequence>MESPLENIQCAMMRVWKVVVGDVVSLRRPLKSFPEVSKPIPILNEGIMRRALS</sequence>
<keyword evidence="2" id="KW-1185">Reference proteome</keyword>
<comment type="caution">
    <text evidence="1">The sequence shown here is derived from an EMBL/GenBank/DDBJ whole genome shotgun (WGS) entry which is preliminary data.</text>
</comment>
<dbReference type="EMBL" id="AWUE01013886">
    <property type="protein sequence ID" value="OMP05727.1"/>
    <property type="molecule type" value="Genomic_DNA"/>
</dbReference>
<dbReference type="AlphaFoldDB" id="A0A1R3KF54"/>